<name>A6I1Z3_RAT</name>
<protein>
    <submittedName>
        <fullName evidence="1">RCG25155</fullName>
    </submittedName>
</protein>
<organism evidence="1 2">
    <name type="scientific">Rattus norvegicus</name>
    <name type="common">Rat</name>
    <dbReference type="NCBI Taxonomy" id="10116"/>
    <lineage>
        <taxon>Eukaryota</taxon>
        <taxon>Metazoa</taxon>
        <taxon>Chordata</taxon>
        <taxon>Craniata</taxon>
        <taxon>Vertebrata</taxon>
        <taxon>Euteleostomi</taxon>
        <taxon>Mammalia</taxon>
        <taxon>Eutheria</taxon>
        <taxon>Euarchontoglires</taxon>
        <taxon>Glires</taxon>
        <taxon>Rodentia</taxon>
        <taxon>Myomorpha</taxon>
        <taxon>Muroidea</taxon>
        <taxon>Muridae</taxon>
        <taxon>Murinae</taxon>
        <taxon>Rattus</taxon>
    </lineage>
</organism>
<gene>
    <name evidence="1" type="ORF">rCG_25155</name>
</gene>
<evidence type="ECO:0000313" key="1">
    <source>
        <dbReference type="EMBL" id="EDL77584.1"/>
    </source>
</evidence>
<dbReference type="EMBL" id="CH473954">
    <property type="protein sequence ID" value="EDL77584.1"/>
    <property type="molecule type" value="Genomic_DNA"/>
</dbReference>
<dbReference type="AlphaFoldDB" id="A6I1Z3"/>
<sequence>MWRKRNTPPLMVGLQTGTTSLEISLTVPQKIEIALPEDPAIPLLGVCPKDAPSYLMLH</sequence>
<dbReference type="Proteomes" id="UP000234681">
    <property type="component" value="Chromosome 8"/>
</dbReference>
<reference evidence="1 2" key="1">
    <citation type="submission" date="2005-09" db="EMBL/GenBank/DDBJ databases">
        <authorList>
            <person name="Mural R.J."/>
            <person name="Li P.W."/>
            <person name="Adams M.D."/>
            <person name="Amanatides P.G."/>
            <person name="Baden-Tillson H."/>
            <person name="Barnstead M."/>
            <person name="Chin S.H."/>
            <person name="Dew I."/>
            <person name="Evans C.A."/>
            <person name="Ferriera S."/>
            <person name="Flanigan M."/>
            <person name="Fosler C."/>
            <person name="Glodek A."/>
            <person name="Gu Z."/>
            <person name="Holt R.A."/>
            <person name="Jennings D."/>
            <person name="Kraft C.L."/>
            <person name="Lu F."/>
            <person name="Nguyen T."/>
            <person name="Nusskern D.R."/>
            <person name="Pfannkoch C.M."/>
            <person name="Sitter C."/>
            <person name="Sutton G.G."/>
            <person name="Venter J.C."/>
            <person name="Wang Z."/>
            <person name="Woodage T."/>
            <person name="Zheng X.H."/>
            <person name="Zhong F."/>
        </authorList>
    </citation>
    <scope>NUCLEOTIDE SEQUENCE [LARGE SCALE GENOMIC DNA]</scope>
    <source>
        <strain>BN</strain>
        <strain evidence="2">Sprague-Dawley</strain>
    </source>
</reference>
<accession>A6I1Z3</accession>
<proteinExistence type="predicted"/>
<evidence type="ECO:0000313" key="2">
    <source>
        <dbReference type="Proteomes" id="UP000234681"/>
    </source>
</evidence>